<dbReference type="STRING" id="999415.HMPREF9943_01213"/>
<dbReference type="RefSeq" id="WP_004803135.1">
    <property type="nucleotide sequence ID" value="NZ_AUGJ01000002.1"/>
</dbReference>
<gene>
    <name evidence="2" type="ORF">HMPREF9943_01213</name>
</gene>
<organism evidence="2 3">
    <name type="scientific">Eggerthia catenaformis OT 569 = DSM 20559</name>
    <dbReference type="NCBI Taxonomy" id="999415"/>
    <lineage>
        <taxon>Bacteria</taxon>
        <taxon>Bacillati</taxon>
        <taxon>Bacillota</taxon>
        <taxon>Erysipelotrichia</taxon>
        <taxon>Erysipelotrichales</taxon>
        <taxon>Coprobacillaceae</taxon>
        <taxon>Eggerthia</taxon>
    </lineage>
</organism>
<evidence type="ECO:0000256" key="1">
    <source>
        <dbReference type="SAM" id="Phobius"/>
    </source>
</evidence>
<proteinExistence type="predicted"/>
<dbReference type="Proteomes" id="UP000011758">
    <property type="component" value="Unassembled WGS sequence"/>
</dbReference>
<keyword evidence="3" id="KW-1185">Reference proteome</keyword>
<keyword evidence="1" id="KW-0812">Transmembrane</keyword>
<keyword evidence="1" id="KW-0472">Membrane</keyword>
<evidence type="ECO:0000313" key="3">
    <source>
        <dbReference type="Proteomes" id="UP000011758"/>
    </source>
</evidence>
<accession>M2PM70</accession>
<protein>
    <submittedName>
        <fullName evidence="2">Uncharacterized protein</fullName>
    </submittedName>
</protein>
<feature type="transmembrane region" description="Helical" evidence="1">
    <location>
        <begin position="53"/>
        <end position="75"/>
    </location>
</feature>
<dbReference type="AlphaFoldDB" id="M2PM70"/>
<comment type="caution">
    <text evidence="2">The sequence shown here is derived from an EMBL/GenBank/DDBJ whole genome shotgun (WGS) entry which is preliminary data.</text>
</comment>
<dbReference type="EMBL" id="AGEJ01000018">
    <property type="protein sequence ID" value="EMD16659.1"/>
    <property type="molecule type" value="Genomic_DNA"/>
</dbReference>
<keyword evidence="1" id="KW-1133">Transmembrane helix</keyword>
<reference evidence="2 3" key="1">
    <citation type="submission" date="2013-02" db="EMBL/GenBank/DDBJ databases">
        <title>The Genome Sequence of Lactobacillus catenaformis F0143.</title>
        <authorList>
            <consortium name="The Broad Institute Genome Sequencing Platform"/>
            <person name="Earl A."/>
            <person name="Ward D."/>
            <person name="Feldgarden M."/>
            <person name="Gevers D."/>
            <person name="Izard J."/>
            <person name="Blanton J.M."/>
            <person name="Mathney J."/>
            <person name="Dewhirst F.E."/>
            <person name="Young S.K."/>
            <person name="Zeng Q."/>
            <person name="Gargeya S."/>
            <person name="Fitzgerald M."/>
            <person name="Haas B."/>
            <person name="Abouelleil A."/>
            <person name="Alvarado L."/>
            <person name="Arachchi H.M."/>
            <person name="Berlin A."/>
            <person name="Chapman S.B."/>
            <person name="Gearin G."/>
            <person name="Goldberg J."/>
            <person name="Griggs A."/>
            <person name="Gujja S."/>
            <person name="Hansen M."/>
            <person name="Heiman D."/>
            <person name="Howarth C."/>
            <person name="Larimer J."/>
            <person name="Lui A."/>
            <person name="MacDonald P.J.P."/>
            <person name="McCowen C."/>
            <person name="Montmayeur A."/>
            <person name="Murphy C."/>
            <person name="Neiman D."/>
            <person name="Pearson M."/>
            <person name="Priest M."/>
            <person name="Roberts A."/>
            <person name="Saif S."/>
            <person name="Shea T."/>
            <person name="Sisk P."/>
            <person name="Stolte C."/>
            <person name="Sykes S."/>
            <person name="Wortman J."/>
            <person name="Nusbaum C."/>
            <person name="Birren B."/>
        </authorList>
    </citation>
    <scope>NUCLEOTIDE SEQUENCE [LARGE SCALE GENOMIC DNA]</scope>
    <source>
        <strain evidence="2 3">OT 569</strain>
    </source>
</reference>
<dbReference type="BioCyc" id="ECAT999415-HMP:GTTI-1247-MONOMER"/>
<name>M2PM70_9FIRM</name>
<feature type="transmembrane region" description="Helical" evidence="1">
    <location>
        <begin position="28"/>
        <end position="47"/>
    </location>
</feature>
<evidence type="ECO:0000313" key="2">
    <source>
        <dbReference type="EMBL" id="EMD16659.1"/>
    </source>
</evidence>
<sequence length="168" mass="19246">MIKIEDILKKIESLEENRETAAKKGKQLSYYLIGIYGIIVILLIMTIKNLFALTFLLVATLIGLLLICGWIIFLIGRKQDQQFIDAMNQAVYAYHDNHDASLLLNQLMQIQTLSANENAIDLWKINIMESLLALEAYDEVSVIMELTHPENKNLIKEKEGILKQLNKK</sequence>